<gene>
    <name evidence="2" type="ORF">KXJ70_17125</name>
</gene>
<keyword evidence="1" id="KW-0472">Membrane</keyword>
<proteinExistence type="predicted"/>
<name>A0ABS6VW15_9GAMM</name>
<accession>A0ABS6VW15</accession>
<dbReference type="Proteomes" id="UP001166291">
    <property type="component" value="Unassembled WGS sequence"/>
</dbReference>
<evidence type="ECO:0000313" key="3">
    <source>
        <dbReference type="Proteomes" id="UP001166291"/>
    </source>
</evidence>
<keyword evidence="1" id="KW-0812">Transmembrane</keyword>
<dbReference type="EMBL" id="JAHWDQ010000006">
    <property type="protein sequence ID" value="MBW2942523.1"/>
    <property type="molecule type" value="Genomic_DNA"/>
</dbReference>
<evidence type="ECO:0000313" key="2">
    <source>
        <dbReference type="EMBL" id="MBW2942523.1"/>
    </source>
</evidence>
<dbReference type="RefSeq" id="WP_219044770.1">
    <property type="nucleotide sequence ID" value="NZ_JAHWDQ010000006.1"/>
</dbReference>
<comment type="caution">
    <text evidence="2">The sequence shown here is derived from an EMBL/GenBank/DDBJ whole genome shotgun (WGS) entry which is preliminary data.</text>
</comment>
<keyword evidence="3" id="KW-1185">Reference proteome</keyword>
<organism evidence="2 3">
    <name type="scientific">Zhongshania aquimaris</name>
    <dbReference type="NCBI Taxonomy" id="2857107"/>
    <lineage>
        <taxon>Bacteria</taxon>
        <taxon>Pseudomonadati</taxon>
        <taxon>Pseudomonadota</taxon>
        <taxon>Gammaproteobacteria</taxon>
        <taxon>Cellvibrionales</taxon>
        <taxon>Spongiibacteraceae</taxon>
        <taxon>Zhongshania</taxon>
    </lineage>
</organism>
<feature type="transmembrane region" description="Helical" evidence="1">
    <location>
        <begin position="288"/>
        <end position="310"/>
    </location>
</feature>
<keyword evidence="1" id="KW-1133">Transmembrane helix</keyword>
<feature type="transmembrane region" description="Helical" evidence="1">
    <location>
        <begin position="226"/>
        <end position="244"/>
    </location>
</feature>
<sequence>MSDLVELQEFAGALTKPYVVTRSKLGSTTKLIDEKFVCSARELEILYNSLGEKISSFQPSKAGFQYLISFTDSTHYENHKLTSLDTTIANSSKKTEKLILNWVIGHEYDGIENEMTITVRISNPMNPIVMLQAMMSADHSDADRLDFEDGCVSVSINGATQITAEEIFAIVQRWAEACPQPQSITNINKFLYKHSEKVSFLNYWVFPILFTACSFQFLQTIALDTVVPYVFLAIVAVTFLRSAAQSTNRMIERWAHTSRNFSLFMVTGGDNNQQTKIAAKSKNSTIKLVSSVAVSFVVNIAAGLMLAWLVSS</sequence>
<evidence type="ECO:0000256" key="1">
    <source>
        <dbReference type="SAM" id="Phobius"/>
    </source>
</evidence>
<protein>
    <submittedName>
        <fullName evidence="2">Uncharacterized protein</fullName>
    </submittedName>
</protein>
<feature type="transmembrane region" description="Helical" evidence="1">
    <location>
        <begin position="200"/>
        <end position="220"/>
    </location>
</feature>
<reference evidence="2" key="1">
    <citation type="submission" date="2021-07" db="EMBL/GenBank/DDBJ databases">
        <title>Zhongshania sp. CAU 1632 isolated from seawater.</title>
        <authorList>
            <person name="Kim W."/>
        </authorList>
    </citation>
    <scope>NUCLEOTIDE SEQUENCE</scope>
    <source>
        <strain evidence="2">CAU 1632</strain>
    </source>
</reference>